<protein>
    <submittedName>
        <fullName evidence="1">BnaA06g00070D protein</fullName>
    </submittedName>
</protein>
<dbReference type="Proteomes" id="UP000028999">
    <property type="component" value="Unassembled WGS sequence"/>
</dbReference>
<dbReference type="EMBL" id="LK033141">
    <property type="protein sequence ID" value="CDY52911.1"/>
    <property type="molecule type" value="Genomic_DNA"/>
</dbReference>
<evidence type="ECO:0000313" key="2">
    <source>
        <dbReference type="Proteomes" id="UP000028999"/>
    </source>
</evidence>
<organism evidence="1 2">
    <name type="scientific">Brassica napus</name>
    <name type="common">Rape</name>
    <dbReference type="NCBI Taxonomy" id="3708"/>
    <lineage>
        <taxon>Eukaryota</taxon>
        <taxon>Viridiplantae</taxon>
        <taxon>Streptophyta</taxon>
        <taxon>Embryophyta</taxon>
        <taxon>Tracheophyta</taxon>
        <taxon>Spermatophyta</taxon>
        <taxon>Magnoliopsida</taxon>
        <taxon>eudicotyledons</taxon>
        <taxon>Gunneridae</taxon>
        <taxon>Pentapetalae</taxon>
        <taxon>rosids</taxon>
        <taxon>malvids</taxon>
        <taxon>Brassicales</taxon>
        <taxon>Brassicaceae</taxon>
        <taxon>Brassiceae</taxon>
        <taxon>Brassica</taxon>
    </lineage>
</organism>
<dbReference type="AlphaFoldDB" id="A0A078ISW2"/>
<dbReference type="STRING" id="3708.A0A078ISW2"/>
<proteinExistence type="predicted"/>
<keyword evidence="2" id="KW-1185">Reference proteome</keyword>
<name>A0A078ISW2_BRANA</name>
<accession>A0A078ISW2</accession>
<dbReference type="Gramene" id="CDY52911">
    <property type="protein sequence ID" value="CDY52911"/>
    <property type="gene ID" value="GSBRNA2T00008089001"/>
</dbReference>
<reference evidence="1 2" key="1">
    <citation type="journal article" date="2014" name="Science">
        <title>Plant genetics. Early allopolyploid evolution in the post-Neolithic Brassica napus oilseed genome.</title>
        <authorList>
            <person name="Chalhoub B."/>
            <person name="Denoeud F."/>
            <person name="Liu S."/>
            <person name="Parkin I.A."/>
            <person name="Tang H."/>
            <person name="Wang X."/>
            <person name="Chiquet J."/>
            <person name="Belcram H."/>
            <person name="Tong C."/>
            <person name="Samans B."/>
            <person name="Correa M."/>
            <person name="Da Silva C."/>
            <person name="Just J."/>
            <person name="Falentin C."/>
            <person name="Koh C.S."/>
            <person name="Le Clainche I."/>
            <person name="Bernard M."/>
            <person name="Bento P."/>
            <person name="Noel B."/>
            <person name="Labadie K."/>
            <person name="Alberti A."/>
            <person name="Charles M."/>
            <person name="Arnaud D."/>
            <person name="Guo H."/>
            <person name="Daviaud C."/>
            <person name="Alamery S."/>
            <person name="Jabbari K."/>
            <person name="Zhao M."/>
            <person name="Edger P.P."/>
            <person name="Chelaifa H."/>
            <person name="Tack D."/>
            <person name="Lassalle G."/>
            <person name="Mestiri I."/>
            <person name="Schnel N."/>
            <person name="Le Paslier M.C."/>
            <person name="Fan G."/>
            <person name="Renault V."/>
            <person name="Bayer P.E."/>
            <person name="Golicz A.A."/>
            <person name="Manoli S."/>
            <person name="Lee T.H."/>
            <person name="Thi V.H."/>
            <person name="Chalabi S."/>
            <person name="Hu Q."/>
            <person name="Fan C."/>
            <person name="Tollenaere R."/>
            <person name="Lu Y."/>
            <person name="Battail C."/>
            <person name="Shen J."/>
            <person name="Sidebottom C.H."/>
            <person name="Wang X."/>
            <person name="Canaguier A."/>
            <person name="Chauveau A."/>
            <person name="Berard A."/>
            <person name="Deniot G."/>
            <person name="Guan M."/>
            <person name="Liu Z."/>
            <person name="Sun F."/>
            <person name="Lim Y.P."/>
            <person name="Lyons E."/>
            <person name="Town C.D."/>
            <person name="Bancroft I."/>
            <person name="Wang X."/>
            <person name="Meng J."/>
            <person name="Ma J."/>
            <person name="Pires J.C."/>
            <person name="King G.J."/>
            <person name="Brunel D."/>
            <person name="Delourme R."/>
            <person name="Renard M."/>
            <person name="Aury J.M."/>
            <person name="Adams K.L."/>
            <person name="Batley J."/>
            <person name="Snowdon R.J."/>
            <person name="Tost J."/>
            <person name="Edwards D."/>
            <person name="Zhou Y."/>
            <person name="Hua W."/>
            <person name="Sharpe A.G."/>
            <person name="Paterson A.H."/>
            <person name="Guan C."/>
            <person name="Wincker P."/>
        </authorList>
    </citation>
    <scope>NUCLEOTIDE SEQUENCE [LARGE SCALE GENOMIC DNA]</scope>
    <source>
        <strain evidence="2">cv. Darmor-bzh</strain>
    </source>
</reference>
<sequence>MAPCIYTSNTHLSQDDNSRFRYMNLFPDRISRTHITKTSNSSSLDGGDDNDVWIKMLEEAQSSLRLKTDGCLLL</sequence>
<gene>
    <name evidence="1" type="primary">BnaA06g00070D</name>
    <name evidence="1" type="ORF">GSBRNA2T00008089001</name>
</gene>
<evidence type="ECO:0000313" key="1">
    <source>
        <dbReference type="EMBL" id="CDY52911.1"/>
    </source>
</evidence>
<dbReference type="PaxDb" id="3708-A0A078ISW2"/>